<keyword evidence="1" id="KW-0472">Membrane</keyword>
<dbReference type="Pfam" id="PF07811">
    <property type="entry name" value="TadE"/>
    <property type="match status" value="1"/>
</dbReference>
<dbReference type="AlphaFoldDB" id="A0A2C8FE79"/>
<evidence type="ECO:0000259" key="2">
    <source>
        <dbReference type="Pfam" id="PF07811"/>
    </source>
</evidence>
<evidence type="ECO:0000256" key="1">
    <source>
        <dbReference type="SAM" id="Phobius"/>
    </source>
</evidence>
<feature type="transmembrane region" description="Helical" evidence="1">
    <location>
        <begin position="20"/>
        <end position="40"/>
    </location>
</feature>
<dbReference type="OrthoDB" id="5456184at2"/>
<dbReference type="Proteomes" id="UP000219215">
    <property type="component" value="Chromosome DPRO"/>
</dbReference>
<dbReference type="EMBL" id="LT907975">
    <property type="protein sequence ID" value="SOB60734.1"/>
    <property type="molecule type" value="Genomic_DNA"/>
</dbReference>
<sequence>MQRARNHKNRRGSSIVEVALLLPIFMMIMMGVMDFARLYWTQSVVRGAAYEGVRAAILAETTNTQVESIILSELSIGGVEATPSVTVGTREPQQPVDVTVAVPFTFLAIDRLIPPLGGVNQVTATAVMTHER</sequence>
<organism evidence="3 4">
    <name type="scientific">Pseudodesulfovibrio profundus</name>
    <dbReference type="NCBI Taxonomy" id="57320"/>
    <lineage>
        <taxon>Bacteria</taxon>
        <taxon>Pseudomonadati</taxon>
        <taxon>Thermodesulfobacteriota</taxon>
        <taxon>Desulfovibrionia</taxon>
        <taxon>Desulfovibrionales</taxon>
        <taxon>Desulfovibrionaceae</taxon>
    </lineage>
</organism>
<feature type="domain" description="TadE-like" evidence="2">
    <location>
        <begin position="12"/>
        <end position="54"/>
    </location>
</feature>
<keyword evidence="4" id="KW-1185">Reference proteome</keyword>
<accession>A0A2C8FE79</accession>
<protein>
    <submittedName>
        <fullName evidence="3">TadE family protein</fullName>
    </submittedName>
</protein>
<evidence type="ECO:0000313" key="3">
    <source>
        <dbReference type="EMBL" id="SOB60734.1"/>
    </source>
</evidence>
<keyword evidence="1" id="KW-1133">Transmembrane helix</keyword>
<dbReference type="KEGG" id="pprf:DPRO_3817"/>
<proteinExistence type="predicted"/>
<keyword evidence="1" id="KW-0812">Transmembrane</keyword>
<name>A0A2C8FE79_9BACT</name>
<dbReference type="InterPro" id="IPR012495">
    <property type="entry name" value="TadE-like_dom"/>
</dbReference>
<reference evidence="4" key="1">
    <citation type="submission" date="2017-09" db="EMBL/GenBank/DDBJ databases">
        <authorList>
            <person name="Regsiter A."/>
            <person name="William W."/>
        </authorList>
    </citation>
    <scope>NUCLEOTIDE SEQUENCE [LARGE SCALE GENOMIC DNA]</scope>
    <source>
        <strain evidence="4">500-1</strain>
    </source>
</reference>
<dbReference type="RefSeq" id="WP_097013414.1">
    <property type="nucleotide sequence ID" value="NZ_LT907975.1"/>
</dbReference>
<evidence type="ECO:0000313" key="4">
    <source>
        <dbReference type="Proteomes" id="UP000219215"/>
    </source>
</evidence>
<gene>
    <name evidence="3" type="ORF">DPRO_3817</name>
</gene>